<dbReference type="EMBL" id="CAJPEX010000157">
    <property type="protein sequence ID" value="CAG0913816.1"/>
    <property type="molecule type" value="Genomic_DNA"/>
</dbReference>
<feature type="compositionally biased region" description="Low complexity" evidence="1">
    <location>
        <begin position="49"/>
        <end position="101"/>
    </location>
</feature>
<organism evidence="2">
    <name type="scientific">Notodromas monacha</name>
    <dbReference type="NCBI Taxonomy" id="399045"/>
    <lineage>
        <taxon>Eukaryota</taxon>
        <taxon>Metazoa</taxon>
        <taxon>Ecdysozoa</taxon>
        <taxon>Arthropoda</taxon>
        <taxon>Crustacea</taxon>
        <taxon>Oligostraca</taxon>
        <taxon>Ostracoda</taxon>
        <taxon>Podocopa</taxon>
        <taxon>Podocopida</taxon>
        <taxon>Cypridocopina</taxon>
        <taxon>Cypridoidea</taxon>
        <taxon>Cyprididae</taxon>
        <taxon>Notodromas</taxon>
    </lineage>
</organism>
<feature type="compositionally biased region" description="Low complexity" evidence="1">
    <location>
        <begin position="17"/>
        <end position="42"/>
    </location>
</feature>
<reference evidence="2" key="1">
    <citation type="submission" date="2020-11" db="EMBL/GenBank/DDBJ databases">
        <authorList>
            <person name="Tran Van P."/>
        </authorList>
    </citation>
    <scope>NUCLEOTIDE SEQUENCE</scope>
</reference>
<feature type="compositionally biased region" description="Polar residues" evidence="1">
    <location>
        <begin position="105"/>
        <end position="116"/>
    </location>
</feature>
<accession>A0A7R9BGR6</accession>
<feature type="region of interest" description="Disordered" evidence="1">
    <location>
        <begin position="129"/>
        <end position="153"/>
    </location>
</feature>
<evidence type="ECO:0000256" key="1">
    <source>
        <dbReference type="SAM" id="MobiDB-lite"/>
    </source>
</evidence>
<protein>
    <submittedName>
        <fullName evidence="2">Uncharacterized protein</fullName>
    </submittedName>
</protein>
<proteinExistence type="predicted"/>
<dbReference type="Proteomes" id="UP000678499">
    <property type="component" value="Unassembled WGS sequence"/>
</dbReference>
<sequence>MDRGTSWDSGNQATGAQFHQYPQPQQRQVVYQQAQTIQQQTHYQHEQHSQQAHPPQLPHQLHQQLPHQPHQQTQYHPVPQQVQYPQQQQQHHVKFQQQQQPVSAMRQQQQSWQPTSAEAQIFHYQNTQGEPKEVQWPPTSEESAQHHEKQMQGASAPVTMPLRHEIPLQQEPGKVIRTVPRATTPFRVVKWRGDDKWPPEQARQKSEPPRDVVRPVKQPKDYMPFFEAHKLPTGFPGYRAPPGTQFIGIDGAEPGYYYEQQQQHQLL</sequence>
<feature type="region of interest" description="Disordered" evidence="1">
    <location>
        <begin position="193"/>
        <end position="216"/>
    </location>
</feature>
<evidence type="ECO:0000313" key="2">
    <source>
        <dbReference type="EMBL" id="CAD7273664.1"/>
    </source>
</evidence>
<gene>
    <name evidence="2" type="ORF">NMOB1V02_LOCUS1538</name>
</gene>
<feature type="compositionally biased region" description="Polar residues" evidence="1">
    <location>
        <begin position="1"/>
        <end position="15"/>
    </location>
</feature>
<dbReference type="EMBL" id="OA882194">
    <property type="protein sequence ID" value="CAD7273664.1"/>
    <property type="molecule type" value="Genomic_DNA"/>
</dbReference>
<feature type="region of interest" description="Disordered" evidence="1">
    <location>
        <begin position="1"/>
        <end position="116"/>
    </location>
</feature>
<name>A0A7R9BGR6_9CRUS</name>
<evidence type="ECO:0000313" key="3">
    <source>
        <dbReference type="Proteomes" id="UP000678499"/>
    </source>
</evidence>
<dbReference type="OrthoDB" id="1293114at2759"/>
<dbReference type="AlphaFoldDB" id="A0A7R9BGR6"/>
<keyword evidence="3" id="KW-1185">Reference proteome</keyword>